<dbReference type="PANTHER" id="PTHR33164:SF43">
    <property type="entry name" value="HTH-TYPE TRANSCRIPTIONAL REPRESSOR YETL"/>
    <property type="match status" value="1"/>
</dbReference>
<sequence>MRDNVRGYAAADYGLTVEQFYVLRHIRRGARTVSDLAAARKISNSAISQSVEVLVEKGLLSRSSQKEDRRFVYLALTDEGNAVLTAIFEKNHAWMEQKFASLSQSDLQVVIQAMDLLDDKLNNEKNE</sequence>
<accession>A0A645H532</accession>
<dbReference type="EMBL" id="VSSQ01087004">
    <property type="protein sequence ID" value="MPN34127.1"/>
    <property type="molecule type" value="Genomic_DNA"/>
</dbReference>
<dbReference type="PROSITE" id="PS01117">
    <property type="entry name" value="HTH_MARR_1"/>
    <property type="match status" value="1"/>
</dbReference>
<organism evidence="5">
    <name type="scientific">bioreactor metagenome</name>
    <dbReference type="NCBI Taxonomy" id="1076179"/>
    <lineage>
        <taxon>unclassified sequences</taxon>
        <taxon>metagenomes</taxon>
        <taxon>ecological metagenomes</taxon>
    </lineage>
</organism>
<dbReference type="InterPro" id="IPR036390">
    <property type="entry name" value="WH_DNA-bd_sf"/>
</dbReference>
<dbReference type="PRINTS" id="PR00598">
    <property type="entry name" value="HTHMARR"/>
</dbReference>
<dbReference type="PANTHER" id="PTHR33164">
    <property type="entry name" value="TRANSCRIPTIONAL REGULATOR, MARR FAMILY"/>
    <property type="match status" value="1"/>
</dbReference>
<dbReference type="CDD" id="cd00090">
    <property type="entry name" value="HTH_ARSR"/>
    <property type="match status" value="1"/>
</dbReference>
<name>A0A645H532_9ZZZZ</name>
<comment type="caution">
    <text evidence="5">The sequence shown here is derived from an EMBL/GenBank/DDBJ whole genome shotgun (WGS) entry which is preliminary data.</text>
</comment>
<protein>
    <recommendedName>
        <fullName evidence="4">HTH marR-type domain-containing protein</fullName>
    </recommendedName>
</protein>
<dbReference type="GO" id="GO:0003677">
    <property type="term" value="F:DNA binding"/>
    <property type="evidence" value="ECO:0007669"/>
    <property type="project" value="UniProtKB-KW"/>
</dbReference>
<dbReference type="AlphaFoldDB" id="A0A645H532"/>
<dbReference type="InterPro" id="IPR023187">
    <property type="entry name" value="Tscrpt_reg_MarR-type_CS"/>
</dbReference>
<gene>
    <name evidence="5" type="ORF">SDC9_181620</name>
</gene>
<dbReference type="SUPFAM" id="SSF46785">
    <property type="entry name" value="Winged helix' DNA-binding domain"/>
    <property type="match status" value="1"/>
</dbReference>
<dbReference type="InterPro" id="IPR036388">
    <property type="entry name" value="WH-like_DNA-bd_sf"/>
</dbReference>
<dbReference type="SMART" id="SM00347">
    <property type="entry name" value="HTH_MARR"/>
    <property type="match status" value="1"/>
</dbReference>
<evidence type="ECO:0000259" key="4">
    <source>
        <dbReference type="PROSITE" id="PS50995"/>
    </source>
</evidence>
<dbReference type="Pfam" id="PF12802">
    <property type="entry name" value="MarR_2"/>
    <property type="match status" value="1"/>
</dbReference>
<dbReference type="InterPro" id="IPR011991">
    <property type="entry name" value="ArsR-like_HTH"/>
</dbReference>
<evidence type="ECO:0000256" key="2">
    <source>
        <dbReference type="ARBA" id="ARBA00023125"/>
    </source>
</evidence>
<dbReference type="PROSITE" id="PS50995">
    <property type="entry name" value="HTH_MARR_2"/>
    <property type="match status" value="1"/>
</dbReference>
<feature type="domain" description="HTH marR-type" evidence="4">
    <location>
        <begin position="1"/>
        <end position="119"/>
    </location>
</feature>
<dbReference type="Gene3D" id="1.10.10.10">
    <property type="entry name" value="Winged helix-like DNA-binding domain superfamily/Winged helix DNA-binding domain"/>
    <property type="match status" value="1"/>
</dbReference>
<keyword evidence="1" id="KW-0805">Transcription regulation</keyword>
<keyword evidence="3" id="KW-0804">Transcription</keyword>
<proteinExistence type="predicted"/>
<reference evidence="5" key="1">
    <citation type="submission" date="2019-08" db="EMBL/GenBank/DDBJ databases">
        <authorList>
            <person name="Kucharzyk K."/>
            <person name="Murdoch R.W."/>
            <person name="Higgins S."/>
            <person name="Loffler F."/>
        </authorList>
    </citation>
    <scope>NUCLEOTIDE SEQUENCE</scope>
</reference>
<dbReference type="GO" id="GO:0006950">
    <property type="term" value="P:response to stress"/>
    <property type="evidence" value="ECO:0007669"/>
    <property type="project" value="TreeGrafter"/>
</dbReference>
<evidence type="ECO:0000256" key="1">
    <source>
        <dbReference type="ARBA" id="ARBA00023015"/>
    </source>
</evidence>
<dbReference type="GO" id="GO:0003700">
    <property type="term" value="F:DNA-binding transcription factor activity"/>
    <property type="evidence" value="ECO:0007669"/>
    <property type="project" value="InterPro"/>
</dbReference>
<dbReference type="InterPro" id="IPR039422">
    <property type="entry name" value="MarR/SlyA-like"/>
</dbReference>
<dbReference type="InterPro" id="IPR000835">
    <property type="entry name" value="HTH_MarR-typ"/>
</dbReference>
<keyword evidence="2" id="KW-0238">DNA-binding</keyword>
<evidence type="ECO:0000313" key="5">
    <source>
        <dbReference type="EMBL" id="MPN34127.1"/>
    </source>
</evidence>
<evidence type="ECO:0000256" key="3">
    <source>
        <dbReference type="ARBA" id="ARBA00023163"/>
    </source>
</evidence>